<comment type="caution">
    <text evidence="1">The sequence shown here is derived from an EMBL/GenBank/DDBJ whole genome shotgun (WGS) entry which is preliminary data.</text>
</comment>
<dbReference type="AlphaFoldDB" id="A0A9K3DWL4"/>
<evidence type="ECO:0000313" key="2">
    <source>
        <dbReference type="Proteomes" id="UP000215914"/>
    </source>
</evidence>
<gene>
    <name evidence="1" type="ORF">HanXRQr2_Chr16g0770241</name>
</gene>
<dbReference type="Proteomes" id="UP000215914">
    <property type="component" value="Unassembled WGS sequence"/>
</dbReference>
<keyword evidence="2" id="KW-1185">Reference proteome</keyword>
<proteinExistence type="predicted"/>
<evidence type="ECO:0000313" key="1">
    <source>
        <dbReference type="EMBL" id="KAF5761882.1"/>
    </source>
</evidence>
<sequence length="49" mass="5726">MIKQPQKSDLRKTITIQVKKNSNFTYQQSAHQVFDELSERKTATKSDLD</sequence>
<dbReference type="Gramene" id="mRNA:HanXRQr2_Chr16g0770241">
    <property type="protein sequence ID" value="CDS:HanXRQr2_Chr16g0770241.1"/>
    <property type="gene ID" value="HanXRQr2_Chr16g0770241"/>
</dbReference>
<protein>
    <submittedName>
        <fullName evidence="1">Uncharacterized protein</fullName>
    </submittedName>
</protein>
<reference evidence="1" key="1">
    <citation type="journal article" date="2017" name="Nature">
        <title>The sunflower genome provides insights into oil metabolism, flowering and Asterid evolution.</title>
        <authorList>
            <person name="Badouin H."/>
            <person name="Gouzy J."/>
            <person name="Grassa C.J."/>
            <person name="Murat F."/>
            <person name="Staton S.E."/>
            <person name="Cottret L."/>
            <person name="Lelandais-Briere C."/>
            <person name="Owens G.L."/>
            <person name="Carrere S."/>
            <person name="Mayjonade B."/>
            <person name="Legrand L."/>
            <person name="Gill N."/>
            <person name="Kane N.C."/>
            <person name="Bowers J.E."/>
            <person name="Hubner S."/>
            <person name="Bellec A."/>
            <person name="Berard A."/>
            <person name="Berges H."/>
            <person name="Blanchet N."/>
            <person name="Boniface M.C."/>
            <person name="Brunel D."/>
            <person name="Catrice O."/>
            <person name="Chaidir N."/>
            <person name="Claudel C."/>
            <person name="Donnadieu C."/>
            <person name="Faraut T."/>
            <person name="Fievet G."/>
            <person name="Helmstetter N."/>
            <person name="King M."/>
            <person name="Knapp S.J."/>
            <person name="Lai Z."/>
            <person name="Le Paslier M.C."/>
            <person name="Lippi Y."/>
            <person name="Lorenzon L."/>
            <person name="Mandel J.R."/>
            <person name="Marage G."/>
            <person name="Marchand G."/>
            <person name="Marquand E."/>
            <person name="Bret-Mestries E."/>
            <person name="Morien E."/>
            <person name="Nambeesan S."/>
            <person name="Nguyen T."/>
            <person name="Pegot-Espagnet P."/>
            <person name="Pouilly N."/>
            <person name="Raftis F."/>
            <person name="Sallet E."/>
            <person name="Schiex T."/>
            <person name="Thomas J."/>
            <person name="Vandecasteele C."/>
            <person name="Vares D."/>
            <person name="Vear F."/>
            <person name="Vautrin S."/>
            <person name="Crespi M."/>
            <person name="Mangin B."/>
            <person name="Burke J.M."/>
            <person name="Salse J."/>
            <person name="Munos S."/>
            <person name="Vincourt P."/>
            <person name="Rieseberg L.H."/>
            <person name="Langlade N.B."/>
        </authorList>
    </citation>
    <scope>NUCLEOTIDE SEQUENCE</scope>
    <source>
        <tissue evidence="1">Leaves</tissue>
    </source>
</reference>
<dbReference type="EMBL" id="MNCJ02000331">
    <property type="protein sequence ID" value="KAF5761882.1"/>
    <property type="molecule type" value="Genomic_DNA"/>
</dbReference>
<name>A0A9K3DWL4_HELAN</name>
<accession>A0A9K3DWL4</accession>
<organism evidence="1 2">
    <name type="scientific">Helianthus annuus</name>
    <name type="common">Common sunflower</name>
    <dbReference type="NCBI Taxonomy" id="4232"/>
    <lineage>
        <taxon>Eukaryota</taxon>
        <taxon>Viridiplantae</taxon>
        <taxon>Streptophyta</taxon>
        <taxon>Embryophyta</taxon>
        <taxon>Tracheophyta</taxon>
        <taxon>Spermatophyta</taxon>
        <taxon>Magnoliopsida</taxon>
        <taxon>eudicotyledons</taxon>
        <taxon>Gunneridae</taxon>
        <taxon>Pentapetalae</taxon>
        <taxon>asterids</taxon>
        <taxon>campanulids</taxon>
        <taxon>Asterales</taxon>
        <taxon>Asteraceae</taxon>
        <taxon>Asteroideae</taxon>
        <taxon>Heliantheae alliance</taxon>
        <taxon>Heliantheae</taxon>
        <taxon>Helianthus</taxon>
    </lineage>
</organism>
<reference evidence="1" key="2">
    <citation type="submission" date="2020-06" db="EMBL/GenBank/DDBJ databases">
        <title>Helianthus annuus Genome sequencing and assembly Release 2.</title>
        <authorList>
            <person name="Gouzy J."/>
            <person name="Langlade N."/>
            <person name="Munos S."/>
        </authorList>
    </citation>
    <scope>NUCLEOTIDE SEQUENCE</scope>
    <source>
        <tissue evidence="1">Leaves</tissue>
    </source>
</reference>